<keyword evidence="4" id="KW-0378">Hydrolase</keyword>
<proteinExistence type="predicted"/>
<organism evidence="9 10">
    <name type="scientific">Arthrobacter crystallopoietes BAB-32</name>
    <dbReference type="NCBI Taxonomy" id="1246476"/>
    <lineage>
        <taxon>Bacteria</taxon>
        <taxon>Bacillati</taxon>
        <taxon>Actinomycetota</taxon>
        <taxon>Actinomycetes</taxon>
        <taxon>Micrococcales</taxon>
        <taxon>Micrococcaceae</taxon>
        <taxon>Crystallibacter</taxon>
    </lineage>
</organism>
<evidence type="ECO:0000256" key="1">
    <source>
        <dbReference type="ARBA" id="ARBA00001966"/>
    </source>
</evidence>
<dbReference type="AlphaFoldDB" id="N1V4T8"/>
<evidence type="ECO:0000256" key="8">
    <source>
        <dbReference type="ARBA" id="ARBA00023295"/>
    </source>
</evidence>
<feature type="non-terminal residue" evidence="9">
    <location>
        <position position="89"/>
    </location>
</feature>
<dbReference type="Gene3D" id="1.10.340.30">
    <property type="entry name" value="Hypothetical protein, domain 2"/>
    <property type="match status" value="1"/>
</dbReference>
<dbReference type="GO" id="GO:0032357">
    <property type="term" value="F:oxidized purine DNA binding"/>
    <property type="evidence" value="ECO:0007669"/>
    <property type="project" value="TreeGrafter"/>
</dbReference>
<keyword evidence="6" id="KW-0411">Iron-sulfur</keyword>
<accession>N1V4T8</accession>
<sequence>MPISTLSGTVGTAAGSPVLHERIGAWFGQNARTLPWREPDCSPWGIMVSEFMLQQTPVVRVLPVWEEWLRRWPEPADLAAEPSGEALRA</sequence>
<dbReference type="InterPro" id="IPR023170">
    <property type="entry name" value="HhH_base_excis_C"/>
</dbReference>
<protein>
    <submittedName>
        <fullName evidence="9">A/G-specific DNA glycosylase</fullName>
    </submittedName>
</protein>
<dbReference type="SUPFAM" id="SSF48150">
    <property type="entry name" value="DNA-glycosylase"/>
    <property type="match status" value="1"/>
</dbReference>
<evidence type="ECO:0000256" key="5">
    <source>
        <dbReference type="ARBA" id="ARBA00023004"/>
    </source>
</evidence>
<reference evidence="9 10" key="1">
    <citation type="journal article" date="2013" name="Genome Announc.">
        <title>Draft Genome Sequence of Arthrobacter crystallopoietes Strain BAB-32, Revealing Genes for Bioremediation.</title>
        <authorList>
            <person name="Joshi M.N."/>
            <person name="Pandit A.S."/>
            <person name="Sharma A."/>
            <person name="Pandya R.V."/>
            <person name="Desai S.M."/>
            <person name="Saxena A.K."/>
            <person name="Bagatharia S.B."/>
        </authorList>
    </citation>
    <scope>NUCLEOTIDE SEQUENCE [LARGE SCALE GENOMIC DNA]</scope>
    <source>
        <strain evidence="9 10">BAB-32</strain>
    </source>
</reference>
<comment type="caution">
    <text evidence="9">The sequence shown here is derived from an EMBL/GenBank/DDBJ whole genome shotgun (WGS) entry which is preliminary data.</text>
</comment>
<dbReference type="GO" id="GO:0000701">
    <property type="term" value="F:purine-specific mismatch base pair DNA N-glycosylase activity"/>
    <property type="evidence" value="ECO:0007669"/>
    <property type="project" value="TreeGrafter"/>
</dbReference>
<dbReference type="EMBL" id="ANPE02000191">
    <property type="protein sequence ID" value="EMY33248.1"/>
    <property type="molecule type" value="Genomic_DNA"/>
</dbReference>
<dbReference type="Proteomes" id="UP000010729">
    <property type="component" value="Unassembled WGS sequence"/>
</dbReference>
<evidence type="ECO:0000256" key="7">
    <source>
        <dbReference type="ARBA" id="ARBA00023204"/>
    </source>
</evidence>
<evidence type="ECO:0000313" key="10">
    <source>
        <dbReference type="Proteomes" id="UP000010729"/>
    </source>
</evidence>
<keyword evidence="5" id="KW-0408">Iron</keyword>
<dbReference type="GO" id="GO:0034039">
    <property type="term" value="F:8-oxo-7,8-dihydroguanine DNA N-glycosylase activity"/>
    <property type="evidence" value="ECO:0007669"/>
    <property type="project" value="TreeGrafter"/>
</dbReference>
<keyword evidence="8" id="KW-0326">Glycosidase</keyword>
<evidence type="ECO:0000256" key="2">
    <source>
        <dbReference type="ARBA" id="ARBA00022723"/>
    </source>
</evidence>
<dbReference type="PANTHER" id="PTHR42944">
    <property type="entry name" value="ADENINE DNA GLYCOSYLASE"/>
    <property type="match status" value="1"/>
</dbReference>
<dbReference type="GO" id="GO:0006298">
    <property type="term" value="P:mismatch repair"/>
    <property type="evidence" value="ECO:0007669"/>
    <property type="project" value="TreeGrafter"/>
</dbReference>
<keyword evidence="10" id="KW-1185">Reference proteome</keyword>
<comment type="cofactor">
    <cofactor evidence="1">
        <name>[4Fe-4S] cluster</name>
        <dbReference type="ChEBI" id="CHEBI:49883"/>
    </cofactor>
</comment>
<dbReference type="Gene3D" id="1.10.1670.10">
    <property type="entry name" value="Helix-hairpin-Helix base-excision DNA repair enzymes (C-terminal)"/>
    <property type="match status" value="1"/>
</dbReference>
<evidence type="ECO:0000313" key="9">
    <source>
        <dbReference type="EMBL" id="EMY33248.1"/>
    </source>
</evidence>
<keyword evidence="7" id="KW-0234">DNA repair</keyword>
<dbReference type="GO" id="GO:0051536">
    <property type="term" value="F:iron-sulfur cluster binding"/>
    <property type="evidence" value="ECO:0007669"/>
    <property type="project" value="UniProtKB-KW"/>
</dbReference>
<dbReference type="PANTHER" id="PTHR42944:SF1">
    <property type="entry name" value="ADENINE DNA GLYCOSYLASE"/>
    <property type="match status" value="1"/>
</dbReference>
<keyword evidence="3" id="KW-0227">DNA damage</keyword>
<dbReference type="InterPro" id="IPR011257">
    <property type="entry name" value="DNA_glycosylase"/>
</dbReference>
<gene>
    <name evidence="9" type="ORF">D477_015993</name>
</gene>
<dbReference type="GO" id="GO:0046872">
    <property type="term" value="F:metal ion binding"/>
    <property type="evidence" value="ECO:0007669"/>
    <property type="project" value="UniProtKB-KW"/>
</dbReference>
<dbReference type="GO" id="GO:0006284">
    <property type="term" value="P:base-excision repair"/>
    <property type="evidence" value="ECO:0007669"/>
    <property type="project" value="InterPro"/>
</dbReference>
<keyword evidence="2" id="KW-0479">Metal-binding</keyword>
<dbReference type="InterPro" id="IPR044298">
    <property type="entry name" value="MIG/MutY"/>
</dbReference>
<dbReference type="GO" id="GO:0035485">
    <property type="term" value="F:adenine/guanine mispair binding"/>
    <property type="evidence" value="ECO:0007669"/>
    <property type="project" value="TreeGrafter"/>
</dbReference>
<name>N1V4T8_9MICC</name>
<evidence type="ECO:0000256" key="6">
    <source>
        <dbReference type="ARBA" id="ARBA00023014"/>
    </source>
</evidence>
<evidence type="ECO:0000256" key="4">
    <source>
        <dbReference type="ARBA" id="ARBA00022801"/>
    </source>
</evidence>
<evidence type="ECO:0000256" key="3">
    <source>
        <dbReference type="ARBA" id="ARBA00022763"/>
    </source>
</evidence>